<dbReference type="FunCoup" id="A0A2V0P7P6">
    <property type="interactions" value="39"/>
</dbReference>
<feature type="transmembrane region" description="Helical" evidence="6">
    <location>
        <begin position="104"/>
        <end position="127"/>
    </location>
</feature>
<comment type="similarity">
    <text evidence="2">Belongs to the TspO/BZRP family.</text>
</comment>
<dbReference type="PANTHER" id="PTHR10057">
    <property type="entry name" value="PERIPHERAL-TYPE BENZODIAZEPINE RECEPTOR"/>
    <property type="match status" value="1"/>
</dbReference>
<proteinExistence type="inferred from homology"/>
<keyword evidence="8" id="KW-1185">Reference proteome</keyword>
<dbReference type="EMBL" id="BDRX01000038">
    <property type="protein sequence ID" value="GBF93115.1"/>
    <property type="molecule type" value="Genomic_DNA"/>
</dbReference>
<keyword evidence="3 6" id="KW-0812">Transmembrane</keyword>
<sequence length="165" mass="18298">MVDGGALAVCLIVPIVGGMLLGFLSSKDIKTWYASLTKPSWNPPNWLFGPVWTVLYAMMGYASYAVYEKGGFSRQAVPLGIYIAQLVLNFLWTPLFFTAHRLDVAFVDIALLWGMVIATIATFYPVIGPGLSLGLLLPYLAWVSFASCLNFWLWRHNADKQSLLS</sequence>
<dbReference type="OrthoDB" id="8841220at2759"/>
<dbReference type="GO" id="GO:0005741">
    <property type="term" value="C:mitochondrial outer membrane"/>
    <property type="evidence" value="ECO:0007669"/>
    <property type="project" value="TreeGrafter"/>
</dbReference>
<dbReference type="CDD" id="cd15904">
    <property type="entry name" value="TSPO_MBR"/>
    <property type="match status" value="1"/>
</dbReference>
<evidence type="ECO:0000256" key="3">
    <source>
        <dbReference type="ARBA" id="ARBA00022692"/>
    </source>
</evidence>
<feature type="transmembrane region" description="Helical" evidence="6">
    <location>
        <begin position="79"/>
        <end position="97"/>
    </location>
</feature>
<evidence type="ECO:0000256" key="6">
    <source>
        <dbReference type="SAM" id="Phobius"/>
    </source>
</evidence>
<feature type="transmembrane region" description="Helical" evidence="6">
    <location>
        <begin position="46"/>
        <end position="67"/>
    </location>
</feature>
<keyword evidence="4 6" id="KW-1133">Transmembrane helix</keyword>
<reference evidence="7 8" key="1">
    <citation type="journal article" date="2018" name="Sci. Rep.">
        <title>Raphidocelis subcapitata (=Pseudokirchneriella subcapitata) provides an insight into genome evolution and environmental adaptations in the Sphaeropleales.</title>
        <authorList>
            <person name="Suzuki S."/>
            <person name="Yamaguchi H."/>
            <person name="Nakajima N."/>
            <person name="Kawachi M."/>
        </authorList>
    </citation>
    <scope>NUCLEOTIDE SEQUENCE [LARGE SCALE GENOMIC DNA]</scope>
    <source>
        <strain evidence="7 8">NIES-35</strain>
    </source>
</reference>
<evidence type="ECO:0000256" key="1">
    <source>
        <dbReference type="ARBA" id="ARBA00004141"/>
    </source>
</evidence>
<dbReference type="Pfam" id="PF03073">
    <property type="entry name" value="TspO_MBR"/>
    <property type="match status" value="1"/>
</dbReference>
<dbReference type="PANTHER" id="PTHR10057:SF0">
    <property type="entry name" value="TRANSLOCATOR PROTEIN"/>
    <property type="match status" value="1"/>
</dbReference>
<dbReference type="InterPro" id="IPR004307">
    <property type="entry name" value="TspO_MBR"/>
</dbReference>
<dbReference type="PIRSF" id="PIRSF005859">
    <property type="entry name" value="PBR"/>
    <property type="match status" value="1"/>
</dbReference>
<dbReference type="GO" id="GO:0033013">
    <property type="term" value="P:tetrapyrrole metabolic process"/>
    <property type="evidence" value="ECO:0007669"/>
    <property type="project" value="UniProtKB-ARBA"/>
</dbReference>
<dbReference type="Gene3D" id="1.20.1260.100">
    <property type="entry name" value="TspO/MBR protein"/>
    <property type="match status" value="1"/>
</dbReference>
<protein>
    <submittedName>
        <fullName evidence="7">Translocator</fullName>
    </submittedName>
</protein>
<feature type="transmembrane region" description="Helical" evidence="6">
    <location>
        <begin position="133"/>
        <end position="154"/>
    </location>
</feature>
<evidence type="ECO:0000256" key="4">
    <source>
        <dbReference type="ARBA" id="ARBA00022989"/>
    </source>
</evidence>
<dbReference type="AlphaFoldDB" id="A0A2V0P7P6"/>
<comment type="caution">
    <text evidence="7">The sequence shown here is derived from an EMBL/GenBank/DDBJ whole genome shotgun (WGS) entry which is preliminary data.</text>
</comment>
<accession>A0A2V0P7P6</accession>
<evidence type="ECO:0000256" key="5">
    <source>
        <dbReference type="ARBA" id="ARBA00023136"/>
    </source>
</evidence>
<keyword evidence="5 6" id="KW-0472">Membrane</keyword>
<name>A0A2V0P7P6_9CHLO</name>
<feature type="transmembrane region" description="Helical" evidence="6">
    <location>
        <begin position="6"/>
        <end position="25"/>
    </location>
</feature>
<dbReference type="InterPro" id="IPR038330">
    <property type="entry name" value="TspO/MBR-related_sf"/>
</dbReference>
<comment type="subcellular location">
    <subcellularLocation>
        <location evidence="1">Membrane</location>
        <topology evidence="1">Multi-pass membrane protein</topology>
    </subcellularLocation>
</comment>
<dbReference type="InParanoid" id="A0A2V0P7P6"/>
<gene>
    <name evidence="7" type="ORF">Rsub_05844</name>
</gene>
<evidence type="ECO:0000313" key="8">
    <source>
        <dbReference type="Proteomes" id="UP000247498"/>
    </source>
</evidence>
<dbReference type="FunFam" id="1.20.1260.100:FF:000001">
    <property type="entry name" value="translocator protein 2"/>
    <property type="match status" value="1"/>
</dbReference>
<organism evidence="7 8">
    <name type="scientific">Raphidocelis subcapitata</name>
    <dbReference type="NCBI Taxonomy" id="307507"/>
    <lineage>
        <taxon>Eukaryota</taxon>
        <taxon>Viridiplantae</taxon>
        <taxon>Chlorophyta</taxon>
        <taxon>core chlorophytes</taxon>
        <taxon>Chlorophyceae</taxon>
        <taxon>CS clade</taxon>
        <taxon>Sphaeropleales</taxon>
        <taxon>Selenastraceae</taxon>
        <taxon>Raphidocelis</taxon>
    </lineage>
</organism>
<evidence type="ECO:0000313" key="7">
    <source>
        <dbReference type="EMBL" id="GBF93115.1"/>
    </source>
</evidence>
<evidence type="ECO:0000256" key="2">
    <source>
        <dbReference type="ARBA" id="ARBA00007524"/>
    </source>
</evidence>
<dbReference type="Proteomes" id="UP000247498">
    <property type="component" value="Unassembled WGS sequence"/>
</dbReference>
<dbReference type="STRING" id="307507.A0A2V0P7P6"/>